<evidence type="ECO:0000256" key="1">
    <source>
        <dbReference type="ARBA" id="ARBA00001917"/>
    </source>
</evidence>
<dbReference type="GO" id="GO:0009055">
    <property type="term" value="F:electron transfer activity"/>
    <property type="evidence" value="ECO:0007669"/>
    <property type="project" value="UniProtKB-UniRule"/>
</dbReference>
<dbReference type="PANTHER" id="PTHR42809">
    <property type="entry name" value="FLAVODOXIN 2"/>
    <property type="match status" value="1"/>
</dbReference>
<dbReference type="PANTHER" id="PTHR42809:SF1">
    <property type="entry name" value="FLAVODOXIN 1"/>
    <property type="match status" value="1"/>
</dbReference>
<evidence type="ECO:0000256" key="5">
    <source>
        <dbReference type="ARBA" id="ARBA00022630"/>
    </source>
</evidence>
<proteinExistence type="inferred from homology"/>
<evidence type="ECO:0000256" key="4">
    <source>
        <dbReference type="ARBA" id="ARBA00022448"/>
    </source>
</evidence>
<comment type="caution">
    <text evidence="10">The sequence shown here is derived from an EMBL/GenBank/DDBJ whole genome shotgun (WGS) entry which is preliminary data.</text>
</comment>
<sequence>MSKVLIVYGSTTGNTEALAEIIGRGISEAGHETKVVNAADVAAPGLCDGWDMALFGCSAWGDDEVVLQDDFQALYDEFDQINVKGKKAAAFATGDSNFTLFCGSVDVIQDRLEELGAEIVAEGLKIDGQAQSDQPEVRDWIKKVVSAL</sequence>
<dbReference type="PRINTS" id="PR00369">
    <property type="entry name" value="FLAVODOXIN"/>
</dbReference>
<dbReference type="InterPro" id="IPR029039">
    <property type="entry name" value="Flavoprotein-like_sf"/>
</dbReference>
<reference evidence="10" key="2">
    <citation type="submission" date="2021-04" db="EMBL/GenBank/DDBJ databases">
        <authorList>
            <person name="Gilroy R."/>
        </authorList>
    </citation>
    <scope>NUCLEOTIDE SEQUENCE</scope>
    <source>
        <strain evidence="10">ChiSxjej5B17-1746</strain>
    </source>
</reference>
<evidence type="ECO:0000256" key="8">
    <source>
        <dbReference type="RuleBase" id="RU367037"/>
    </source>
</evidence>
<evidence type="ECO:0000259" key="9">
    <source>
        <dbReference type="PROSITE" id="PS50902"/>
    </source>
</evidence>
<dbReference type="Gene3D" id="3.40.50.360">
    <property type="match status" value="1"/>
</dbReference>
<organism evidence="10 11">
    <name type="scientific">Candidatus Bilophila faecipullorum</name>
    <dbReference type="NCBI Taxonomy" id="2838482"/>
    <lineage>
        <taxon>Bacteria</taxon>
        <taxon>Pseudomonadati</taxon>
        <taxon>Thermodesulfobacteriota</taxon>
        <taxon>Desulfovibrionia</taxon>
        <taxon>Desulfovibrionales</taxon>
        <taxon>Desulfovibrionaceae</taxon>
        <taxon>Bilophila</taxon>
    </lineage>
</organism>
<accession>A0A9D1R417</accession>
<dbReference type="InterPro" id="IPR001094">
    <property type="entry name" value="Flavdoxin-like"/>
</dbReference>
<dbReference type="Pfam" id="PF00258">
    <property type="entry name" value="Flavodoxin_1"/>
    <property type="match status" value="1"/>
</dbReference>
<keyword evidence="4 8" id="KW-0813">Transport</keyword>
<dbReference type="Proteomes" id="UP000824264">
    <property type="component" value="Unassembled WGS sequence"/>
</dbReference>
<keyword evidence="5 8" id="KW-0285">Flavoprotein</keyword>
<dbReference type="NCBIfam" id="TIGR01753">
    <property type="entry name" value="flav_short"/>
    <property type="match status" value="1"/>
</dbReference>
<dbReference type="PROSITE" id="PS00201">
    <property type="entry name" value="FLAVODOXIN"/>
    <property type="match status" value="1"/>
</dbReference>
<evidence type="ECO:0000256" key="6">
    <source>
        <dbReference type="ARBA" id="ARBA00022643"/>
    </source>
</evidence>
<gene>
    <name evidence="10" type="ORF">H9874_11340</name>
</gene>
<keyword evidence="6 8" id="KW-0288">FMN</keyword>
<dbReference type="GO" id="GO:0010181">
    <property type="term" value="F:FMN binding"/>
    <property type="evidence" value="ECO:0007669"/>
    <property type="project" value="UniProtKB-UniRule"/>
</dbReference>
<comment type="similarity">
    <text evidence="2 8">Belongs to the flavodoxin family.</text>
</comment>
<comment type="function">
    <text evidence="8">Low-potential electron donor to a number of redox enzymes.</text>
</comment>
<evidence type="ECO:0000313" key="10">
    <source>
        <dbReference type="EMBL" id="HIW79717.1"/>
    </source>
</evidence>
<dbReference type="InterPro" id="IPR010087">
    <property type="entry name" value="Flav_short"/>
</dbReference>
<dbReference type="InterPro" id="IPR050619">
    <property type="entry name" value="Flavodoxin"/>
</dbReference>
<protein>
    <recommendedName>
        <fullName evidence="3 8">Flavodoxin</fullName>
    </recommendedName>
</protein>
<evidence type="ECO:0000256" key="3">
    <source>
        <dbReference type="ARBA" id="ARBA00017869"/>
    </source>
</evidence>
<reference evidence="10" key="1">
    <citation type="journal article" date="2021" name="PeerJ">
        <title>Extensive microbial diversity within the chicken gut microbiome revealed by metagenomics and culture.</title>
        <authorList>
            <person name="Gilroy R."/>
            <person name="Ravi A."/>
            <person name="Getino M."/>
            <person name="Pursley I."/>
            <person name="Horton D.L."/>
            <person name="Alikhan N.F."/>
            <person name="Baker D."/>
            <person name="Gharbi K."/>
            <person name="Hall N."/>
            <person name="Watson M."/>
            <person name="Adriaenssens E.M."/>
            <person name="Foster-Nyarko E."/>
            <person name="Jarju S."/>
            <person name="Secka A."/>
            <person name="Antonio M."/>
            <person name="Oren A."/>
            <person name="Chaudhuri R.R."/>
            <person name="La Ragione R."/>
            <person name="Hildebrand F."/>
            <person name="Pallen M.J."/>
        </authorList>
    </citation>
    <scope>NUCLEOTIDE SEQUENCE</scope>
    <source>
        <strain evidence="10">ChiSxjej5B17-1746</strain>
    </source>
</reference>
<dbReference type="SUPFAM" id="SSF52218">
    <property type="entry name" value="Flavoproteins"/>
    <property type="match status" value="1"/>
</dbReference>
<keyword evidence="7 8" id="KW-0249">Electron transport</keyword>
<feature type="domain" description="Flavodoxin-like" evidence="9">
    <location>
        <begin position="4"/>
        <end position="145"/>
    </location>
</feature>
<dbReference type="EMBL" id="DXGI01000420">
    <property type="protein sequence ID" value="HIW79717.1"/>
    <property type="molecule type" value="Genomic_DNA"/>
</dbReference>
<evidence type="ECO:0000256" key="7">
    <source>
        <dbReference type="ARBA" id="ARBA00022982"/>
    </source>
</evidence>
<name>A0A9D1R417_9BACT</name>
<comment type="cofactor">
    <cofactor evidence="1 8">
        <name>FMN</name>
        <dbReference type="ChEBI" id="CHEBI:58210"/>
    </cofactor>
</comment>
<dbReference type="InterPro" id="IPR008254">
    <property type="entry name" value="Flavodoxin/NO_synth"/>
</dbReference>
<dbReference type="AlphaFoldDB" id="A0A9D1R417"/>
<evidence type="ECO:0000313" key="11">
    <source>
        <dbReference type="Proteomes" id="UP000824264"/>
    </source>
</evidence>
<evidence type="ECO:0000256" key="2">
    <source>
        <dbReference type="ARBA" id="ARBA00005267"/>
    </source>
</evidence>
<dbReference type="PROSITE" id="PS50902">
    <property type="entry name" value="FLAVODOXIN_LIKE"/>
    <property type="match status" value="1"/>
</dbReference>
<dbReference type="InterPro" id="IPR001226">
    <property type="entry name" value="Flavodoxin_CS"/>
</dbReference>